<dbReference type="InterPro" id="IPR035952">
    <property type="entry name" value="Rhomboid-like_sf"/>
</dbReference>
<keyword evidence="10" id="KW-1185">Reference proteome</keyword>
<comment type="subcellular location">
    <subcellularLocation>
        <location evidence="1 7">Endoplasmic reticulum membrane</location>
        <topology evidence="1 7">Multi-pass membrane protein</topology>
    </subcellularLocation>
</comment>
<evidence type="ECO:0000256" key="1">
    <source>
        <dbReference type="ARBA" id="ARBA00004477"/>
    </source>
</evidence>
<feature type="transmembrane region" description="Helical" evidence="7">
    <location>
        <begin position="206"/>
        <end position="228"/>
    </location>
</feature>
<dbReference type="Proteomes" id="UP001530293">
    <property type="component" value="Unassembled WGS sequence"/>
</dbReference>
<feature type="transmembrane region" description="Helical" evidence="7">
    <location>
        <begin position="125"/>
        <end position="144"/>
    </location>
</feature>
<keyword evidence="6 7" id="KW-0472">Membrane</keyword>
<evidence type="ECO:0000313" key="10">
    <source>
        <dbReference type="Proteomes" id="UP001530293"/>
    </source>
</evidence>
<dbReference type="GO" id="GO:0005789">
    <property type="term" value="C:endoplasmic reticulum membrane"/>
    <property type="evidence" value="ECO:0007669"/>
    <property type="project" value="UniProtKB-SubCell"/>
</dbReference>
<proteinExistence type="inferred from homology"/>
<dbReference type="Pfam" id="PF04511">
    <property type="entry name" value="DER1"/>
    <property type="match status" value="1"/>
</dbReference>
<comment type="similarity">
    <text evidence="2 7">Belongs to the derlin family.</text>
</comment>
<feature type="compositionally biased region" description="Basic residues" evidence="8">
    <location>
        <begin position="338"/>
        <end position="350"/>
    </location>
</feature>
<dbReference type="Gene3D" id="1.20.1540.10">
    <property type="entry name" value="Rhomboid-like"/>
    <property type="match status" value="1"/>
</dbReference>
<evidence type="ECO:0000256" key="5">
    <source>
        <dbReference type="ARBA" id="ARBA00022989"/>
    </source>
</evidence>
<evidence type="ECO:0000313" key="9">
    <source>
        <dbReference type="EMBL" id="KAL3763576.1"/>
    </source>
</evidence>
<organism evidence="9 10">
    <name type="scientific">Discostella pseudostelligera</name>
    <dbReference type="NCBI Taxonomy" id="259834"/>
    <lineage>
        <taxon>Eukaryota</taxon>
        <taxon>Sar</taxon>
        <taxon>Stramenopiles</taxon>
        <taxon>Ochrophyta</taxon>
        <taxon>Bacillariophyta</taxon>
        <taxon>Coscinodiscophyceae</taxon>
        <taxon>Thalassiosirophycidae</taxon>
        <taxon>Stephanodiscales</taxon>
        <taxon>Stephanodiscaceae</taxon>
        <taxon>Discostella</taxon>
    </lineage>
</organism>
<dbReference type="EMBL" id="JALLBG020000120">
    <property type="protein sequence ID" value="KAL3763576.1"/>
    <property type="molecule type" value="Genomic_DNA"/>
</dbReference>
<evidence type="ECO:0000256" key="3">
    <source>
        <dbReference type="ARBA" id="ARBA00022692"/>
    </source>
</evidence>
<keyword evidence="3 7" id="KW-0812">Transmembrane</keyword>
<feature type="region of interest" description="Disordered" evidence="8">
    <location>
        <begin position="64"/>
        <end position="98"/>
    </location>
</feature>
<dbReference type="PANTHER" id="PTHR11009">
    <property type="entry name" value="DER1-LIKE PROTEIN, DERLIN"/>
    <property type="match status" value="1"/>
</dbReference>
<evidence type="ECO:0000256" key="4">
    <source>
        <dbReference type="ARBA" id="ARBA00022824"/>
    </source>
</evidence>
<comment type="caution">
    <text evidence="9">The sequence shown here is derived from an EMBL/GenBank/DDBJ whole genome shotgun (WGS) entry which is preliminary data.</text>
</comment>
<dbReference type="InterPro" id="IPR007599">
    <property type="entry name" value="DER1"/>
</dbReference>
<evidence type="ECO:0000256" key="7">
    <source>
        <dbReference type="RuleBase" id="RU363059"/>
    </source>
</evidence>
<name>A0ABD3MHJ4_9STRA</name>
<feature type="region of interest" description="Disordered" evidence="8">
    <location>
        <begin position="320"/>
        <end position="350"/>
    </location>
</feature>
<sequence>MRVSASISVGAVGLLASIGTVVIDAKLAFQPRRIIPPPSSSSHQQHHRHASNTFNTLLVLRGGASRKKKGGSRTASLYSSSSDKATTKTATTATGKQKVRGSIKEIPQKSSSSEMLTKYKSILPLTRIYITMVGVVTLLGLVLGEEMSQGLLALDPIRTVYGLELWRPITAACFFGPPSIGWLMNAYYLFEYGSSLERAFGTAQHLLFLFLQITFLSICSAFFGQPFFSQSVITSMLHVLSRSMPNQKVKWLIFTVPYWTLPYGLMASDVLQSGNAMAALPHVLGILSGHLYYFHKNVWPKMDGGEDWLTPPEFLRRRIDGDYGGESNPKESISNSLKARKKGRGKKLGG</sequence>
<evidence type="ECO:0000256" key="8">
    <source>
        <dbReference type="SAM" id="MobiDB-lite"/>
    </source>
</evidence>
<protein>
    <recommendedName>
        <fullName evidence="7">Derlin</fullName>
    </recommendedName>
</protein>
<feature type="transmembrane region" description="Helical" evidence="7">
    <location>
        <begin position="6"/>
        <end position="29"/>
    </location>
</feature>
<evidence type="ECO:0000256" key="2">
    <source>
        <dbReference type="ARBA" id="ARBA00008917"/>
    </source>
</evidence>
<dbReference type="GO" id="GO:0006950">
    <property type="term" value="P:response to stress"/>
    <property type="evidence" value="ECO:0007669"/>
    <property type="project" value="UniProtKB-ARBA"/>
</dbReference>
<evidence type="ECO:0000256" key="6">
    <source>
        <dbReference type="ARBA" id="ARBA00023136"/>
    </source>
</evidence>
<accession>A0ABD3MHJ4</accession>
<dbReference type="SUPFAM" id="SSF144091">
    <property type="entry name" value="Rhomboid-like"/>
    <property type="match status" value="1"/>
</dbReference>
<dbReference type="AlphaFoldDB" id="A0ABD3MHJ4"/>
<keyword evidence="4 7" id="KW-0256">Endoplasmic reticulum</keyword>
<comment type="function">
    <text evidence="7">May be involved in the degradation of misfolded endoplasmic reticulum (ER) luminal proteins.</text>
</comment>
<feature type="transmembrane region" description="Helical" evidence="7">
    <location>
        <begin position="274"/>
        <end position="294"/>
    </location>
</feature>
<keyword evidence="5 7" id="KW-1133">Transmembrane helix</keyword>
<reference evidence="9 10" key="1">
    <citation type="submission" date="2024-10" db="EMBL/GenBank/DDBJ databases">
        <title>Updated reference genomes for cyclostephanoid diatoms.</title>
        <authorList>
            <person name="Roberts W.R."/>
            <person name="Alverson A.J."/>
        </authorList>
    </citation>
    <scope>NUCLEOTIDE SEQUENCE [LARGE SCALE GENOMIC DNA]</scope>
    <source>
        <strain evidence="9 10">AJA232-27</strain>
    </source>
</reference>
<feature type="compositionally biased region" description="Polar residues" evidence="8">
    <location>
        <begin position="74"/>
        <end position="83"/>
    </location>
</feature>
<gene>
    <name evidence="9" type="ORF">ACHAWU_003242</name>
</gene>